<dbReference type="Gene3D" id="3.90.220.20">
    <property type="entry name" value="DNA methylase specificity domains"/>
    <property type="match status" value="2"/>
</dbReference>
<proteinExistence type="predicted"/>
<keyword evidence="4" id="KW-1185">Reference proteome</keyword>
<dbReference type="PANTHER" id="PTHR43140:SF1">
    <property type="entry name" value="TYPE I RESTRICTION ENZYME ECOKI SPECIFICITY SUBUNIT"/>
    <property type="match status" value="1"/>
</dbReference>
<accession>A0ABU2Q134</accession>
<organism evidence="3 4">
    <name type="scientific">Streptomyces edwardsiae</name>
    <dbReference type="NCBI Taxonomy" id="3075527"/>
    <lineage>
        <taxon>Bacteria</taxon>
        <taxon>Bacillati</taxon>
        <taxon>Actinomycetota</taxon>
        <taxon>Actinomycetes</taxon>
        <taxon>Kitasatosporales</taxon>
        <taxon>Streptomycetaceae</taxon>
        <taxon>Streptomyces</taxon>
    </lineage>
</organism>
<dbReference type="EC" id="3.1.21.-" evidence="3"/>
<dbReference type="InterPro" id="IPR044946">
    <property type="entry name" value="Restrct_endonuc_typeI_TRD_sf"/>
</dbReference>
<evidence type="ECO:0000256" key="1">
    <source>
        <dbReference type="ARBA" id="ARBA00022747"/>
    </source>
</evidence>
<dbReference type="SUPFAM" id="SSF116734">
    <property type="entry name" value="DNA methylase specificity domain"/>
    <property type="match status" value="2"/>
</dbReference>
<dbReference type="InterPro" id="IPR051212">
    <property type="entry name" value="Type-I_RE_S_subunit"/>
</dbReference>
<evidence type="ECO:0000256" key="2">
    <source>
        <dbReference type="ARBA" id="ARBA00023125"/>
    </source>
</evidence>
<comment type="caution">
    <text evidence="3">The sequence shown here is derived from an EMBL/GenBank/DDBJ whole genome shotgun (WGS) entry which is preliminary data.</text>
</comment>
<dbReference type="GO" id="GO:0016787">
    <property type="term" value="F:hydrolase activity"/>
    <property type="evidence" value="ECO:0007669"/>
    <property type="project" value="UniProtKB-KW"/>
</dbReference>
<keyword evidence="2" id="KW-0238">DNA-binding</keyword>
<name>A0ABU2Q134_9ACTN</name>
<protein>
    <submittedName>
        <fullName evidence="3">Restriction endonuclease subunit S</fullName>
        <ecNumber evidence="3">3.1.21.-</ecNumber>
    </submittedName>
</protein>
<dbReference type="Proteomes" id="UP001183881">
    <property type="component" value="Unassembled WGS sequence"/>
</dbReference>
<dbReference type="PANTHER" id="PTHR43140">
    <property type="entry name" value="TYPE-1 RESTRICTION ENZYME ECOKI SPECIFICITY PROTEIN"/>
    <property type="match status" value="1"/>
</dbReference>
<sequence length="430" mass="47979">MSENNWETVPLWSVARERRVTVNPSELGDRVVHYSIPAVDATGTGQVEETDSIKSVKLRLLGSEVLVSKLNPRKSRVVIVPDSALPIVSSTEFVGLLPEDPLEPRFLAYFLQSETTRQVLDSQVQSVTRSHQRVAPEDVTHLPLKMPPRQEQRRIADFLDAETSRIDQLVQFRRKQESTLEERYFTAISELTTPGISTADKRRLSWPWLPEGLATMRLGYAARVQSGITVHEARAKDSSDAIYPYLRVANVQGERVDLTEIKEITIPRHMAMRSMLRPGDVVMTEANGNPDNLGRGAVWGGEVANMVHQNHVFAIRVDRNTLIPEYLSALLATSHGRRYFRFTSTQVGIATTSSSKVLDFPVPVRTTSQQAEIVREYEALRLNSSRARSALARQLGLLTERRQALITAAVTGQFDVSTASGRNVSEGVSV</sequence>
<dbReference type="RefSeq" id="WP_311645894.1">
    <property type="nucleotide sequence ID" value="NZ_JAVRFA010000029.1"/>
</dbReference>
<dbReference type="EMBL" id="JAVRFA010000029">
    <property type="protein sequence ID" value="MDT0397220.1"/>
    <property type="molecule type" value="Genomic_DNA"/>
</dbReference>
<keyword evidence="3" id="KW-0255">Endonuclease</keyword>
<evidence type="ECO:0000313" key="3">
    <source>
        <dbReference type="EMBL" id="MDT0397220.1"/>
    </source>
</evidence>
<keyword evidence="1" id="KW-0680">Restriction system</keyword>
<gene>
    <name evidence="3" type="ORF">RM705_21390</name>
</gene>
<keyword evidence="3" id="KW-0540">Nuclease</keyword>
<reference evidence="4" key="1">
    <citation type="submission" date="2023-07" db="EMBL/GenBank/DDBJ databases">
        <title>30 novel species of actinomycetes from the DSMZ collection.</title>
        <authorList>
            <person name="Nouioui I."/>
        </authorList>
    </citation>
    <scope>NUCLEOTIDE SEQUENCE [LARGE SCALE GENOMIC DNA]</scope>
    <source>
        <strain evidence="4">DSM 41636</strain>
    </source>
</reference>
<dbReference type="CDD" id="cd17253">
    <property type="entry name" value="RMtype1_S_Eco933I-TRD2-CR2_like"/>
    <property type="match status" value="1"/>
</dbReference>
<evidence type="ECO:0000313" key="4">
    <source>
        <dbReference type="Proteomes" id="UP001183881"/>
    </source>
</evidence>
<dbReference type="GO" id="GO:0004519">
    <property type="term" value="F:endonuclease activity"/>
    <property type="evidence" value="ECO:0007669"/>
    <property type="project" value="UniProtKB-KW"/>
</dbReference>
<keyword evidence="3" id="KW-0378">Hydrolase</keyword>